<dbReference type="Pfam" id="PF00753">
    <property type="entry name" value="Lactamase_B"/>
    <property type="match status" value="1"/>
</dbReference>
<dbReference type="SUPFAM" id="SSF56281">
    <property type="entry name" value="Metallo-hydrolase/oxidoreductase"/>
    <property type="match status" value="1"/>
</dbReference>
<evidence type="ECO:0000313" key="5">
    <source>
        <dbReference type="Proteomes" id="UP000601108"/>
    </source>
</evidence>
<name>A0A918N2X2_9FLAO</name>
<dbReference type="PANTHER" id="PTHR42951">
    <property type="entry name" value="METALLO-BETA-LACTAMASE DOMAIN-CONTAINING"/>
    <property type="match status" value="1"/>
</dbReference>
<dbReference type="InterPro" id="IPR036866">
    <property type="entry name" value="RibonucZ/Hydroxyglut_hydro"/>
</dbReference>
<feature type="domain" description="Metallo-beta-lactamase" evidence="3">
    <location>
        <begin position="69"/>
        <end position="231"/>
    </location>
</feature>
<dbReference type="InterPro" id="IPR001279">
    <property type="entry name" value="Metallo-B-lactamas"/>
</dbReference>
<dbReference type="Gene3D" id="3.60.15.10">
    <property type="entry name" value="Ribonuclease Z/Hydroxyacylglutathione hydrolase-like"/>
    <property type="match status" value="1"/>
</dbReference>
<evidence type="ECO:0000313" key="4">
    <source>
        <dbReference type="EMBL" id="GGX22354.1"/>
    </source>
</evidence>
<dbReference type="RefSeq" id="WP_027412214.1">
    <property type="nucleotide sequence ID" value="NZ_BMWS01000016.1"/>
</dbReference>
<evidence type="ECO:0000259" key="3">
    <source>
        <dbReference type="SMART" id="SM00849"/>
    </source>
</evidence>
<comment type="caution">
    <text evidence="4">The sequence shown here is derived from an EMBL/GenBank/DDBJ whole genome shotgun (WGS) entry which is preliminary data.</text>
</comment>
<accession>A0A918N2X2</accession>
<dbReference type="AlphaFoldDB" id="A0A918N2X2"/>
<protein>
    <recommendedName>
        <fullName evidence="3">Metallo-beta-lactamase domain-containing protein</fullName>
    </recommendedName>
</protein>
<dbReference type="SMART" id="SM00849">
    <property type="entry name" value="Lactamase_B"/>
    <property type="match status" value="1"/>
</dbReference>
<evidence type="ECO:0000256" key="1">
    <source>
        <dbReference type="ARBA" id="ARBA00005250"/>
    </source>
</evidence>
<comment type="similarity">
    <text evidence="1">Belongs to the metallo-beta-lactamase superfamily. Class-B beta-lactamase family.</text>
</comment>
<evidence type="ECO:0000256" key="2">
    <source>
        <dbReference type="SAM" id="SignalP"/>
    </source>
</evidence>
<dbReference type="InterPro" id="IPR050855">
    <property type="entry name" value="NDM-1-like"/>
</dbReference>
<feature type="signal peptide" evidence="2">
    <location>
        <begin position="1"/>
        <end position="29"/>
    </location>
</feature>
<dbReference type="Proteomes" id="UP000601108">
    <property type="component" value="Unassembled WGS sequence"/>
</dbReference>
<keyword evidence="5" id="KW-1185">Reference proteome</keyword>
<dbReference type="EMBL" id="BMWS01000016">
    <property type="protein sequence ID" value="GGX22354.1"/>
    <property type="molecule type" value="Genomic_DNA"/>
</dbReference>
<dbReference type="GO" id="GO:0017001">
    <property type="term" value="P:antibiotic catabolic process"/>
    <property type="evidence" value="ECO:0007669"/>
    <property type="project" value="UniProtKB-ARBA"/>
</dbReference>
<gene>
    <name evidence="4" type="ORF">GCM10007384_24450</name>
</gene>
<dbReference type="PANTHER" id="PTHR42951:SF4">
    <property type="entry name" value="ACYL-COENZYME A THIOESTERASE MBLAC2"/>
    <property type="match status" value="1"/>
</dbReference>
<reference evidence="4 5" key="1">
    <citation type="journal article" date="2014" name="Int. J. Syst. Evol. Microbiol.">
        <title>Complete genome sequence of Corynebacterium casei LMG S-19264T (=DSM 44701T), isolated from a smear-ripened cheese.</title>
        <authorList>
            <consortium name="US DOE Joint Genome Institute (JGI-PGF)"/>
            <person name="Walter F."/>
            <person name="Albersmeier A."/>
            <person name="Kalinowski J."/>
            <person name="Ruckert C."/>
        </authorList>
    </citation>
    <scope>NUCLEOTIDE SEQUENCE [LARGE SCALE GENOMIC DNA]</scope>
    <source>
        <strain evidence="4 5">KCTC 12285</strain>
    </source>
</reference>
<dbReference type="CDD" id="cd16282">
    <property type="entry name" value="metallo-hydrolase-like_MBL-fold"/>
    <property type="match status" value="1"/>
</dbReference>
<organism evidence="4 5">
    <name type="scientific">Aquimarina muelleri</name>
    <dbReference type="NCBI Taxonomy" id="279356"/>
    <lineage>
        <taxon>Bacteria</taxon>
        <taxon>Pseudomonadati</taxon>
        <taxon>Bacteroidota</taxon>
        <taxon>Flavobacteriia</taxon>
        <taxon>Flavobacteriales</taxon>
        <taxon>Flavobacteriaceae</taxon>
        <taxon>Aquimarina</taxon>
    </lineage>
</organism>
<sequence>MWINIGSIKYTKKFLLITFIALSFSCSDAKTKGKSSTVKQTENRATILSDFIQQKITNNLYILKSINYNTNVGVFIGAKEVLLIDPMTGINNHQQLLKAIKNLSEKPIKYIINTHSHGDHSGANSFFIELGATLISHENVKYSKAKYNITFKNSYALDMGNEKIELYHNIAHTFDDVLIYFKKNNAIFMGDTYMTNSFPHFYYGGGSKGHLRIIDKALSLGNVNTAIIPAHGELLSNKKKLNTYRDNTVKWMVRIKELHDVGKTIKEIANDEQIEELSLIFNDGNRVSNQTLLQTINKTVSVDLFNSIDISLNILKGYEGFYEYKNGQIDEIIFQNSKLLLRSEGLYIYEIAPISKTKFHIKGQINKHVIFDNTNQKFIFFNGKENLEAIRKQ</sequence>
<keyword evidence="2" id="KW-0732">Signal</keyword>
<proteinExistence type="inferred from homology"/>
<feature type="chain" id="PRO_5037954404" description="Metallo-beta-lactamase domain-containing protein" evidence="2">
    <location>
        <begin position="30"/>
        <end position="393"/>
    </location>
</feature>